<keyword evidence="14" id="KW-1185">Reference proteome</keyword>
<feature type="domain" description="Uracil-DNA glycosylase-like" evidence="12">
    <location>
        <begin position="50"/>
        <end position="210"/>
    </location>
</feature>
<evidence type="ECO:0000313" key="13">
    <source>
        <dbReference type="EMBL" id="MBW3365253.1"/>
    </source>
</evidence>
<keyword evidence="9" id="KW-0963">Cytoplasm</keyword>
<dbReference type="CDD" id="cd10027">
    <property type="entry name" value="UDG-F1-like"/>
    <property type="match status" value="1"/>
</dbReference>
<dbReference type="EC" id="3.2.2.27" evidence="4 9"/>
<dbReference type="NCBIfam" id="NF003589">
    <property type="entry name" value="PRK05254.1-2"/>
    <property type="match status" value="1"/>
</dbReference>
<dbReference type="InterPro" id="IPR036895">
    <property type="entry name" value="Uracil-DNA_glycosylase-like_sf"/>
</dbReference>
<dbReference type="InterPro" id="IPR018085">
    <property type="entry name" value="Ura-DNA_Glyclase_AS"/>
</dbReference>
<keyword evidence="13" id="KW-0326">Glycosidase</keyword>
<dbReference type="NCBIfam" id="NF003591">
    <property type="entry name" value="PRK05254.1-4"/>
    <property type="match status" value="1"/>
</dbReference>
<dbReference type="EMBL" id="JAHWXQ010000002">
    <property type="protein sequence ID" value="MBW3365253.1"/>
    <property type="molecule type" value="Genomic_DNA"/>
</dbReference>
<evidence type="ECO:0000313" key="14">
    <source>
        <dbReference type="Proteomes" id="UP000774935"/>
    </source>
</evidence>
<comment type="similarity">
    <text evidence="3 9 11">Belongs to the uracil-DNA glycosylase (UDG) superfamily. UNG family.</text>
</comment>
<dbReference type="InterPro" id="IPR005122">
    <property type="entry name" value="Uracil-DNA_glycosylase-like"/>
</dbReference>
<keyword evidence="8 9" id="KW-0234">DNA repair</keyword>
<dbReference type="NCBIfam" id="NF003592">
    <property type="entry name" value="PRK05254.1-5"/>
    <property type="match status" value="1"/>
</dbReference>
<keyword evidence="7 9" id="KW-0378">Hydrolase</keyword>
<protein>
    <recommendedName>
        <fullName evidence="5 9">Uracil-DNA glycosylase</fullName>
        <shortName evidence="9">UDG</shortName>
        <ecNumber evidence="4 9">3.2.2.27</ecNumber>
    </recommendedName>
</protein>
<proteinExistence type="inferred from homology"/>
<reference evidence="13 14" key="1">
    <citation type="submission" date="2021-07" db="EMBL/GenBank/DDBJ databases">
        <authorList>
            <person name="Kim M.K."/>
        </authorList>
    </citation>
    <scope>NUCLEOTIDE SEQUENCE [LARGE SCALE GENOMIC DNA]</scope>
    <source>
        <strain evidence="13 14">HLY7-15</strain>
    </source>
</reference>
<organism evidence="13 14">
    <name type="scientific">Pontibacter populi</name>
    <dbReference type="NCBI Taxonomy" id="890055"/>
    <lineage>
        <taxon>Bacteria</taxon>
        <taxon>Pseudomonadati</taxon>
        <taxon>Bacteroidota</taxon>
        <taxon>Cytophagia</taxon>
        <taxon>Cytophagales</taxon>
        <taxon>Hymenobacteraceae</taxon>
        <taxon>Pontibacter</taxon>
    </lineage>
</organism>
<dbReference type="PANTHER" id="PTHR11264:SF0">
    <property type="entry name" value="URACIL-DNA GLYCOSYLASE"/>
    <property type="match status" value="1"/>
</dbReference>
<evidence type="ECO:0000256" key="6">
    <source>
        <dbReference type="ARBA" id="ARBA00022763"/>
    </source>
</evidence>
<accession>A0ABS6XCM8</accession>
<comment type="subcellular location">
    <subcellularLocation>
        <location evidence="9">Cytoplasm</location>
    </subcellularLocation>
</comment>
<dbReference type="SMART" id="SM00986">
    <property type="entry name" value="UDG"/>
    <property type="match status" value="1"/>
</dbReference>
<dbReference type="InterPro" id="IPR002043">
    <property type="entry name" value="UDG_fam1"/>
</dbReference>
<keyword evidence="6 9" id="KW-0227">DNA damage</keyword>
<evidence type="ECO:0000256" key="1">
    <source>
        <dbReference type="ARBA" id="ARBA00001400"/>
    </source>
</evidence>
<evidence type="ECO:0000256" key="8">
    <source>
        <dbReference type="ARBA" id="ARBA00023204"/>
    </source>
</evidence>
<dbReference type="RefSeq" id="WP_199109758.1">
    <property type="nucleotide sequence ID" value="NZ_JAHWXQ010000002.1"/>
</dbReference>
<dbReference type="Proteomes" id="UP000774935">
    <property type="component" value="Unassembled WGS sequence"/>
</dbReference>
<dbReference type="SMART" id="SM00987">
    <property type="entry name" value="UreE_C"/>
    <property type="match status" value="1"/>
</dbReference>
<dbReference type="HAMAP" id="MF_00148">
    <property type="entry name" value="UDG"/>
    <property type="match status" value="1"/>
</dbReference>
<name>A0ABS6XCM8_9BACT</name>
<evidence type="ECO:0000256" key="3">
    <source>
        <dbReference type="ARBA" id="ARBA00008184"/>
    </source>
</evidence>
<comment type="function">
    <text evidence="2 9 11">Excises uracil residues from the DNA which can arise as a result of misincorporation of dUMP residues by DNA polymerase or due to deamination of cytosine.</text>
</comment>
<evidence type="ECO:0000259" key="12">
    <source>
        <dbReference type="SMART" id="SM00986"/>
    </source>
</evidence>
<evidence type="ECO:0000256" key="4">
    <source>
        <dbReference type="ARBA" id="ARBA00012030"/>
    </source>
</evidence>
<dbReference type="NCBIfam" id="NF003588">
    <property type="entry name" value="PRK05254.1-1"/>
    <property type="match status" value="1"/>
</dbReference>
<dbReference type="PROSITE" id="PS00130">
    <property type="entry name" value="U_DNA_GLYCOSYLASE"/>
    <property type="match status" value="1"/>
</dbReference>
<evidence type="ECO:0000256" key="9">
    <source>
        <dbReference type="HAMAP-Rule" id="MF_00148"/>
    </source>
</evidence>
<feature type="active site" description="Proton acceptor" evidence="9 10">
    <location>
        <position position="65"/>
    </location>
</feature>
<dbReference type="Gene3D" id="3.40.470.10">
    <property type="entry name" value="Uracil-DNA glycosylase-like domain"/>
    <property type="match status" value="1"/>
</dbReference>
<evidence type="ECO:0000256" key="5">
    <source>
        <dbReference type="ARBA" id="ARBA00018429"/>
    </source>
</evidence>
<comment type="caution">
    <text evidence="13">The sequence shown here is derived from an EMBL/GenBank/DDBJ whole genome shotgun (WGS) entry which is preliminary data.</text>
</comment>
<evidence type="ECO:0000256" key="7">
    <source>
        <dbReference type="ARBA" id="ARBA00022801"/>
    </source>
</evidence>
<dbReference type="NCBIfam" id="TIGR00628">
    <property type="entry name" value="ung"/>
    <property type="match status" value="1"/>
</dbReference>
<evidence type="ECO:0000256" key="11">
    <source>
        <dbReference type="RuleBase" id="RU003780"/>
    </source>
</evidence>
<evidence type="ECO:0000256" key="10">
    <source>
        <dbReference type="PROSITE-ProRule" id="PRU10072"/>
    </source>
</evidence>
<dbReference type="Pfam" id="PF03167">
    <property type="entry name" value="UDG"/>
    <property type="match status" value="1"/>
</dbReference>
<dbReference type="SUPFAM" id="SSF52141">
    <property type="entry name" value="Uracil-DNA glycosylase-like"/>
    <property type="match status" value="1"/>
</dbReference>
<sequence length="220" mass="24761">MNVKIEESWQNVLQDEFEKPYFKNLVAFVKDEYNSQKVYPPGNQIFNAFKMCPFDQVKVVILGQDPYHGPNQANGLAFSVSDEVRTPPSLINIFKEIKSDLGKDLPASGNLERWAKQGVLLLNATLTVRAGDAGSHQKKGWEQFTDAVVQKVNDEKEHVVFMLWGAYAQKKGAIIDPQKHLVLQSAHPSPFAADRGFFGNRHFSKANAYLIANGKEPIDW</sequence>
<gene>
    <name evidence="9 13" type="primary">ung</name>
    <name evidence="13" type="ORF">KYK27_09365</name>
</gene>
<dbReference type="PANTHER" id="PTHR11264">
    <property type="entry name" value="URACIL-DNA GLYCOSYLASE"/>
    <property type="match status" value="1"/>
</dbReference>
<evidence type="ECO:0000256" key="2">
    <source>
        <dbReference type="ARBA" id="ARBA00002631"/>
    </source>
</evidence>
<comment type="catalytic activity">
    <reaction evidence="1 9 11">
        <text>Hydrolyzes single-stranded DNA or mismatched double-stranded DNA and polynucleotides, releasing free uracil.</text>
        <dbReference type="EC" id="3.2.2.27"/>
    </reaction>
</comment>
<dbReference type="GO" id="GO:0004844">
    <property type="term" value="F:uracil DNA N-glycosylase activity"/>
    <property type="evidence" value="ECO:0007669"/>
    <property type="project" value="UniProtKB-EC"/>
</dbReference>